<protein>
    <submittedName>
        <fullName evidence="1">Uncharacterized protein</fullName>
    </submittedName>
</protein>
<dbReference type="EMBL" id="WIXE01009657">
    <property type="protein sequence ID" value="KAK5978245.1"/>
    <property type="molecule type" value="Genomic_DNA"/>
</dbReference>
<comment type="caution">
    <text evidence="1">The sequence shown here is derived from an EMBL/GenBank/DDBJ whole genome shotgun (WGS) entry which is preliminary data.</text>
</comment>
<evidence type="ECO:0000313" key="2">
    <source>
        <dbReference type="Proteomes" id="UP001331761"/>
    </source>
</evidence>
<name>A0AAN8FKD2_TRICO</name>
<keyword evidence="2" id="KW-1185">Reference proteome</keyword>
<reference evidence="1 2" key="1">
    <citation type="submission" date="2019-10" db="EMBL/GenBank/DDBJ databases">
        <title>Assembly and Annotation for the nematode Trichostrongylus colubriformis.</title>
        <authorList>
            <person name="Martin J."/>
        </authorList>
    </citation>
    <scope>NUCLEOTIDE SEQUENCE [LARGE SCALE GENOMIC DNA]</scope>
    <source>
        <strain evidence="1">G859</strain>
        <tissue evidence="1">Whole worm</tissue>
    </source>
</reference>
<dbReference type="AlphaFoldDB" id="A0AAN8FKD2"/>
<sequence>CYGRFREICGAGTLKVQGKAICSVFIRKHDRGCTEINRTIPWKGRPRWEWMYAILCDVHTSAIHCFESLIHACAQEVKEAV</sequence>
<organism evidence="1 2">
    <name type="scientific">Trichostrongylus colubriformis</name>
    <name type="common">Black scour worm</name>
    <dbReference type="NCBI Taxonomy" id="6319"/>
    <lineage>
        <taxon>Eukaryota</taxon>
        <taxon>Metazoa</taxon>
        <taxon>Ecdysozoa</taxon>
        <taxon>Nematoda</taxon>
        <taxon>Chromadorea</taxon>
        <taxon>Rhabditida</taxon>
        <taxon>Rhabditina</taxon>
        <taxon>Rhabditomorpha</taxon>
        <taxon>Strongyloidea</taxon>
        <taxon>Trichostrongylidae</taxon>
        <taxon>Trichostrongylus</taxon>
    </lineage>
</organism>
<gene>
    <name evidence="1" type="ORF">GCK32_015680</name>
</gene>
<evidence type="ECO:0000313" key="1">
    <source>
        <dbReference type="EMBL" id="KAK5978245.1"/>
    </source>
</evidence>
<proteinExistence type="predicted"/>
<dbReference type="Proteomes" id="UP001331761">
    <property type="component" value="Unassembled WGS sequence"/>
</dbReference>
<accession>A0AAN8FKD2</accession>
<feature type="non-terminal residue" evidence="1">
    <location>
        <position position="1"/>
    </location>
</feature>